<keyword evidence="3" id="KW-1185">Reference proteome</keyword>
<name>A0A7W7LXZ6_9ACTN</name>
<sequence length="82" mass="8728">MSGFGSAPTAFTNTRRPSTRRMRAATPGEKPPAWVTALCTGAPRRSSTWLRTPWGTAHQSTRTPAATGALSVFVLGRLPMAT</sequence>
<feature type="region of interest" description="Disordered" evidence="1">
    <location>
        <begin position="1"/>
        <end position="35"/>
    </location>
</feature>
<accession>A0A7W7LXZ6</accession>
<protein>
    <submittedName>
        <fullName evidence="2">Uncharacterized protein</fullName>
    </submittedName>
</protein>
<evidence type="ECO:0000256" key="1">
    <source>
        <dbReference type="SAM" id="MobiDB-lite"/>
    </source>
</evidence>
<reference evidence="2 3" key="1">
    <citation type="submission" date="2020-08" db="EMBL/GenBank/DDBJ databases">
        <title>Genomic Encyclopedia of Type Strains, Phase III (KMG-III): the genomes of soil and plant-associated and newly described type strains.</title>
        <authorList>
            <person name="Whitman W."/>
        </authorList>
    </citation>
    <scope>NUCLEOTIDE SEQUENCE [LARGE SCALE GENOMIC DNA]</scope>
    <source>
        <strain evidence="2 3">CECT 3273</strain>
    </source>
</reference>
<dbReference type="EMBL" id="JACHJI010000004">
    <property type="protein sequence ID" value="MBB4898523.1"/>
    <property type="molecule type" value="Genomic_DNA"/>
</dbReference>
<comment type="caution">
    <text evidence="2">The sequence shown here is derived from an EMBL/GenBank/DDBJ whole genome shotgun (WGS) entry which is preliminary data.</text>
</comment>
<dbReference type="AlphaFoldDB" id="A0A7W7LXZ6"/>
<evidence type="ECO:0000313" key="2">
    <source>
        <dbReference type="EMBL" id="MBB4898523.1"/>
    </source>
</evidence>
<organism evidence="2 3">
    <name type="scientific">Streptomyces griseomycini</name>
    <dbReference type="NCBI Taxonomy" id="66895"/>
    <lineage>
        <taxon>Bacteria</taxon>
        <taxon>Bacillati</taxon>
        <taxon>Actinomycetota</taxon>
        <taxon>Actinomycetes</taxon>
        <taxon>Kitasatosporales</taxon>
        <taxon>Streptomycetaceae</taxon>
        <taxon>Streptomyces</taxon>
    </lineage>
</organism>
<evidence type="ECO:0000313" key="3">
    <source>
        <dbReference type="Proteomes" id="UP000579523"/>
    </source>
</evidence>
<proteinExistence type="predicted"/>
<dbReference type="Proteomes" id="UP000579523">
    <property type="component" value="Unassembled WGS sequence"/>
</dbReference>
<gene>
    <name evidence="2" type="ORF">FHS37_002581</name>
</gene>